<evidence type="ECO:0000256" key="6">
    <source>
        <dbReference type="ARBA" id="ARBA00023239"/>
    </source>
</evidence>
<dbReference type="AlphaFoldDB" id="A0A2U1KT26"/>
<dbReference type="Gene3D" id="3.60.150.10">
    <property type="entry name" value="Chorismate synthase AroC"/>
    <property type="match status" value="1"/>
</dbReference>
<evidence type="ECO:0000313" key="9">
    <source>
        <dbReference type="Proteomes" id="UP000245207"/>
    </source>
</evidence>
<dbReference type="SUPFAM" id="SSF103263">
    <property type="entry name" value="Chorismate synthase, AroC"/>
    <property type="match status" value="1"/>
</dbReference>
<gene>
    <name evidence="8" type="ORF">CTI12_AA567540</name>
</gene>
<evidence type="ECO:0000256" key="3">
    <source>
        <dbReference type="ARBA" id="ARBA00013036"/>
    </source>
</evidence>
<keyword evidence="9" id="KW-1185">Reference proteome</keyword>
<evidence type="ECO:0000256" key="4">
    <source>
        <dbReference type="ARBA" id="ARBA00022605"/>
    </source>
</evidence>
<keyword evidence="4" id="KW-0028">Amino-acid biosynthesis</keyword>
<dbReference type="STRING" id="35608.A0A2U1KT26"/>
<dbReference type="InterPro" id="IPR035904">
    <property type="entry name" value="Chorismate_synth_AroC_sf"/>
</dbReference>
<comment type="pathway">
    <text evidence="1">Metabolic intermediate biosynthesis; chorismate biosynthesis; chorismate from D-erythrose 4-phosphate and phosphoenolpyruvate: step 7/7.</text>
</comment>
<dbReference type="GO" id="GO:0004107">
    <property type="term" value="F:chorismate synthase activity"/>
    <property type="evidence" value="ECO:0007669"/>
    <property type="project" value="UniProtKB-EC"/>
</dbReference>
<dbReference type="EMBL" id="PKPP01014216">
    <property type="protein sequence ID" value="PWA39910.1"/>
    <property type="molecule type" value="Genomic_DNA"/>
</dbReference>
<keyword evidence="5" id="KW-0057">Aromatic amino acid biosynthesis</keyword>
<organism evidence="8 9">
    <name type="scientific">Artemisia annua</name>
    <name type="common">Sweet wormwood</name>
    <dbReference type="NCBI Taxonomy" id="35608"/>
    <lineage>
        <taxon>Eukaryota</taxon>
        <taxon>Viridiplantae</taxon>
        <taxon>Streptophyta</taxon>
        <taxon>Embryophyta</taxon>
        <taxon>Tracheophyta</taxon>
        <taxon>Spermatophyta</taxon>
        <taxon>Magnoliopsida</taxon>
        <taxon>eudicotyledons</taxon>
        <taxon>Gunneridae</taxon>
        <taxon>Pentapetalae</taxon>
        <taxon>asterids</taxon>
        <taxon>campanulids</taxon>
        <taxon>Asterales</taxon>
        <taxon>Asteraceae</taxon>
        <taxon>Asteroideae</taxon>
        <taxon>Anthemideae</taxon>
        <taxon>Artemisiinae</taxon>
        <taxon>Artemisia</taxon>
    </lineage>
</organism>
<dbReference type="GO" id="GO:0010181">
    <property type="term" value="F:FMN binding"/>
    <property type="evidence" value="ECO:0007669"/>
    <property type="project" value="TreeGrafter"/>
</dbReference>
<evidence type="ECO:0000256" key="2">
    <source>
        <dbReference type="ARBA" id="ARBA00008014"/>
    </source>
</evidence>
<proteinExistence type="inferred from homology"/>
<evidence type="ECO:0000256" key="1">
    <source>
        <dbReference type="ARBA" id="ARBA00005044"/>
    </source>
</evidence>
<evidence type="ECO:0000256" key="7">
    <source>
        <dbReference type="SAM" id="MobiDB-lite"/>
    </source>
</evidence>
<keyword evidence="6" id="KW-0456">Lyase</keyword>
<evidence type="ECO:0000256" key="5">
    <source>
        <dbReference type="ARBA" id="ARBA00023141"/>
    </source>
</evidence>
<comment type="similarity">
    <text evidence="2">Belongs to the chorismate synthase family.</text>
</comment>
<comment type="caution">
    <text evidence="8">The sequence shown here is derived from an EMBL/GenBank/DDBJ whole genome shotgun (WGS) entry which is preliminary data.</text>
</comment>
<dbReference type="GO" id="GO:0009073">
    <property type="term" value="P:aromatic amino acid family biosynthetic process"/>
    <property type="evidence" value="ECO:0007669"/>
    <property type="project" value="UniProtKB-KW"/>
</dbReference>
<dbReference type="PANTHER" id="PTHR21085:SF0">
    <property type="entry name" value="CHORISMATE SYNTHASE"/>
    <property type="match status" value="1"/>
</dbReference>
<dbReference type="Pfam" id="PF01264">
    <property type="entry name" value="Chorismate_synt"/>
    <property type="match status" value="1"/>
</dbReference>
<reference evidence="8 9" key="1">
    <citation type="journal article" date="2018" name="Mol. Plant">
        <title>The genome of Artemisia annua provides insight into the evolution of Asteraceae family and artemisinin biosynthesis.</title>
        <authorList>
            <person name="Shen Q."/>
            <person name="Zhang L."/>
            <person name="Liao Z."/>
            <person name="Wang S."/>
            <person name="Yan T."/>
            <person name="Shi P."/>
            <person name="Liu M."/>
            <person name="Fu X."/>
            <person name="Pan Q."/>
            <person name="Wang Y."/>
            <person name="Lv Z."/>
            <person name="Lu X."/>
            <person name="Zhang F."/>
            <person name="Jiang W."/>
            <person name="Ma Y."/>
            <person name="Chen M."/>
            <person name="Hao X."/>
            <person name="Li L."/>
            <person name="Tang Y."/>
            <person name="Lv G."/>
            <person name="Zhou Y."/>
            <person name="Sun X."/>
            <person name="Brodelius P.E."/>
            <person name="Rose J.K.C."/>
            <person name="Tang K."/>
        </authorList>
    </citation>
    <scope>NUCLEOTIDE SEQUENCE [LARGE SCALE GENOMIC DNA]</scope>
    <source>
        <strain evidence="9">cv. Huhao1</strain>
        <tissue evidence="8">Leaf</tissue>
    </source>
</reference>
<dbReference type="GO" id="GO:0005829">
    <property type="term" value="C:cytosol"/>
    <property type="evidence" value="ECO:0007669"/>
    <property type="project" value="TreeGrafter"/>
</dbReference>
<protein>
    <recommendedName>
        <fullName evidence="3">chorismate synthase</fullName>
        <ecNumber evidence="3">4.2.3.5</ecNumber>
    </recommendedName>
</protein>
<name>A0A2U1KT26_ARTAN</name>
<dbReference type="GO" id="GO:0009423">
    <property type="term" value="P:chorismate biosynthetic process"/>
    <property type="evidence" value="ECO:0007669"/>
    <property type="project" value="TreeGrafter"/>
</dbReference>
<dbReference type="PANTHER" id="PTHR21085">
    <property type="entry name" value="CHORISMATE SYNTHASE"/>
    <property type="match status" value="1"/>
</dbReference>
<sequence length="119" mass="13248">MISTFYMFREDDLDGKSKTQMRPGQSRIPTPRKETDTATIYTGVVEGYTTGYPIMVMVSNTDQRGKDYSEMSMAYIPSHADATYDFKVVVDHQQETIGRVAAGAVAKKLLKAYSGTEVC</sequence>
<dbReference type="GO" id="GO:0008652">
    <property type="term" value="P:amino acid biosynthetic process"/>
    <property type="evidence" value="ECO:0007669"/>
    <property type="project" value="UniProtKB-KW"/>
</dbReference>
<feature type="region of interest" description="Disordered" evidence="7">
    <location>
        <begin position="15"/>
        <end position="34"/>
    </location>
</feature>
<dbReference type="Proteomes" id="UP000245207">
    <property type="component" value="Unassembled WGS sequence"/>
</dbReference>
<accession>A0A2U1KT26</accession>
<dbReference type="EC" id="4.2.3.5" evidence="3"/>
<dbReference type="OrthoDB" id="1429683at2759"/>
<evidence type="ECO:0000313" key="8">
    <source>
        <dbReference type="EMBL" id="PWA39910.1"/>
    </source>
</evidence>
<dbReference type="InterPro" id="IPR000453">
    <property type="entry name" value="Chorismate_synth"/>
</dbReference>